<dbReference type="STRING" id="698492.A0A0E9NLU7"/>
<evidence type="ECO:0000313" key="9">
    <source>
        <dbReference type="EMBL" id="GAO50656.1"/>
    </source>
</evidence>
<reference evidence="9 10" key="2">
    <citation type="journal article" date="2014" name="J. Gen. Appl. Microbiol.">
        <title>The early diverging ascomycetous budding yeast Saitoella complicata has three histone deacetylases belonging to the Clr6, Hos2, and Rpd3 lineages.</title>
        <authorList>
            <person name="Nishida H."/>
            <person name="Matsumoto T."/>
            <person name="Kondo S."/>
            <person name="Hamamoto M."/>
            <person name="Yoshikawa H."/>
        </authorList>
    </citation>
    <scope>NUCLEOTIDE SEQUENCE [LARGE SCALE GENOMIC DNA]</scope>
    <source>
        <strain evidence="9 10">NRRL Y-17804</strain>
    </source>
</reference>
<evidence type="ECO:0000256" key="3">
    <source>
        <dbReference type="ARBA" id="ARBA00022448"/>
    </source>
</evidence>
<keyword evidence="4" id="KW-0679">Respiratory chain</keyword>
<evidence type="ECO:0000256" key="8">
    <source>
        <dbReference type="ARBA" id="ARBA00023136"/>
    </source>
</evidence>
<evidence type="ECO:0000256" key="7">
    <source>
        <dbReference type="ARBA" id="ARBA00023128"/>
    </source>
</evidence>
<keyword evidence="8" id="KW-0472">Membrane</keyword>
<evidence type="ECO:0000256" key="1">
    <source>
        <dbReference type="ARBA" id="ARBA00004443"/>
    </source>
</evidence>
<dbReference type="Proteomes" id="UP000033140">
    <property type="component" value="Unassembled WGS sequence"/>
</dbReference>
<keyword evidence="10" id="KW-1185">Reference proteome</keyword>
<dbReference type="OMA" id="GYQKNDP"/>
<evidence type="ECO:0000313" key="10">
    <source>
        <dbReference type="Proteomes" id="UP000033140"/>
    </source>
</evidence>
<dbReference type="RefSeq" id="XP_019022840.1">
    <property type="nucleotide sequence ID" value="XM_019170760.1"/>
</dbReference>
<gene>
    <name evidence="9" type="ORF">G7K_4778-t1</name>
</gene>
<evidence type="ECO:0008006" key="11">
    <source>
        <dbReference type="Google" id="ProtNLM"/>
    </source>
</evidence>
<dbReference type="Pfam" id="PF10249">
    <property type="entry name" value="NDUFB10"/>
    <property type="match status" value="1"/>
</dbReference>
<proteinExistence type="inferred from homology"/>
<dbReference type="InterPro" id="IPR019377">
    <property type="entry name" value="NADH_UbQ_OxRdtase_su10"/>
</dbReference>
<dbReference type="OrthoDB" id="10252718at2759"/>
<evidence type="ECO:0000256" key="4">
    <source>
        <dbReference type="ARBA" id="ARBA00022660"/>
    </source>
</evidence>
<protein>
    <recommendedName>
        <fullName evidence="11">NADH-ubiquinone oxidoreductase 12 kDa subunit, mitochondrial</fullName>
    </recommendedName>
</protein>
<keyword evidence="5" id="KW-0999">Mitochondrion inner membrane</keyword>
<dbReference type="EMBL" id="BACD03000035">
    <property type="protein sequence ID" value="GAO50656.1"/>
    <property type="molecule type" value="Genomic_DNA"/>
</dbReference>
<evidence type="ECO:0000256" key="5">
    <source>
        <dbReference type="ARBA" id="ARBA00022792"/>
    </source>
</evidence>
<keyword evidence="3" id="KW-0813">Transport</keyword>
<organism evidence="9 10">
    <name type="scientific">Saitoella complicata (strain BCRC 22490 / CBS 7301 / JCM 7358 / NBRC 10748 / NRRL Y-17804)</name>
    <dbReference type="NCBI Taxonomy" id="698492"/>
    <lineage>
        <taxon>Eukaryota</taxon>
        <taxon>Fungi</taxon>
        <taxon>Dikarya</taxon>
        <taxon>Ascomycota</taxon>
        <taxon>Taphrinomycotina</taxon>
        <taxon>Taphrinomycotina incertae sedis</taxon>
        <taxon>Saitoella</taxon>
    </lineage>
</organism>
<reference evidence="9 10" key="1">
    <citation type="journal article" date="2011" name="J. Gen. Appl. Microbiol.">
        <title>Draft genome sequencing of the enigmatic yeast Saitoella complicata.</title>
        <authorList>
            <person name="Nishida H."/>
            <person name="Hamamoto M."/>
            <person name="Sugiyama J."/>
        </authorList>
    </citation>
    <scope>NUCLEOTIDE SEQUENCE [LARGE SCALE GENOMIC DNA]</scope>
    <source>
        <strain evidence="9 10">NRRL Y-17804</strain>
    </source>
</reference>
<accession>A0A0E9NLU7</accession>
<dbReference type="GO" id="GO:0005743">
    <property type="term" value="C:mitochondrial inner membrane"/>
    <property type="evidence" value="ECO:0007669"/>
    <property type="project" value="UniProtKB-SubCell"/>
</dbReference>
<comment type="similarity">
    <text evidence="2">Belongs to the complex I NDUFB10 subunit family.</text>
</comment>
<evidence type="ECO:0000256" key="2">
    <source>
        <dbReference type="ARBA" id="ARBA00008317"/>
    </source>
</evidence>
<reference evidence="9 10" key="3">
    <citation type="journal article" date="2015" name="Genome Announc.">
        <title>Draft Genome Sequence of the Archiascomycetous Yeast Saitoella complicata.</title>
        <authorList>
            <person name="Yamauchi K."/>
            <person name="Kondo S."/>
            <person name="Hamamoto M."/>
            <person name="Takahashi Y."/>
            <person name="Ogura Y."/>
            <person name="Hayashi T."/>
            <person name="Nishida H."/>
        </authorList>
    </citation>
    <scope>NUCLEOTIDE SEQUENCE [LARGE SCALE GENOMIC DNA]</scope>
    <source>
        <strain evidence="9 10">NRRL Y-17804</strain>
    </source>
</reference>
<sequence>MAYFPEVFGWERPEHIKRTYDEVDFDDRTQIEEARKYYIREQWIRVMQARIVRDKLQECYRREGVNHYENCRELAEMYFKMLKTHRVTGYKARERIIDYEG</sequence>
<dbReference type="AlphaFoldDB" id="A0A0E9NLU7"/>
<comment type="caution">
    <text evidence="9">The sequence shown here is derived from an EMBL/GenBank/DDBJ whole genome shotgun (WGS) entry which is preliminary data.</text>
</comment>
<name>A0A0E9NLU7_SAICN</name>
<dbReference type="GO" id="GO:0045271">
    <property type="term" value="C:respiratory chain complex I"/>
    <property type="evidence" value="ECO:0007669"/>
    <property type="project" value="UniProtKB-ARBA"/>
</dbReference>
<evidence type="ECO:0000256" key="6">
    <source>
        <dbReference type="ARBA" id="ARBA00022982"/>
    </source>
</evidence>
<dbReference type="PANTHER" id="PTHR13094">
    <property type="entry name" value="NADH-UBIQUINONE OXIDOREDUCTASE PDSW SUBUNIT"/>
    <property type="match status" value="1"/>
</dbReference>
<comment type="subcellular location">
    <subcellularLocation>
        <location evidence="1">Mitochondrion inner membrane</location>
        <topology evidence="1">Peripheral membrane protein</topology>
        <orientation evidence="1">Matrix side</orientation>
    </subcellularLocation>
</comment>
<dbReference type="InterPro" id="IPR039993">
    <property type="entry name" value="NDUFB10"/>
</dbReference>
<keyword evidence="7" id="KW-0496">Mitochondrion</keyword>
<keyword evidence="6" id="KW-0249">Electron transport</keyword>
<dbReference type="PANTHER" id="PTHR13094:SF1">
    <property type="entry name" value="NADH DEHYDROGENASE [UBIQUINONE] 1 BETA SUBCOMPLEX SUBUNIT 10"/>
    <property type="match status" value="1"/>
</dbReference>